<gene>
    <name evidence="1" type="ORF">HD597_008984</name>
</gene>
<reference evidence="1" key="1">
    <citation type="submission" date="2022-06" db="EMBL/GenBank/DDBJ databases">
        <title>Sequencing the genomes of 1000 actinobacteria strains.</title>
        <authorList>
            <person name="Klenk H.-P."/>
        </authorList>
    </citation>
    <scope>NUCLEOTIDE SEQUENCE</scope>
    <source>
        <strain evidence="1">DSM 46694</strain>
    </source>
</reference>
<dbReference type="Proteomes" id="UP001139648">
    <property type="component" value="Unassembled WGS sequence"/>
</dbReference>
<evidence type="ECO:0000313" key="2">
    <source>
        <dbReference type="Proteomes" id="UP001139648"/>
    </source>
</evidence>
<keyword evidence="2" id="KW-1185">Reference proteome</keyword>
<name>A0A9X2GMK5_9ACTN</name>
<evidence type="ECO:0000313" key="1">
    <source>
        <dbReference type="EMBL" id="MCP2361964.1"/>
    </source>
</evidence>
<accession>A0A9X2GMK5</accession>
<proteinExistence type="predicted"/>
<dbReference type="AlphaFoldDB" id="A0A9X2GMK5"/>
<protein>
    <submittedName>
        <fullName evidence="1">Uncharacterized protein</fullName>
    </submittedName>
</protein>
<comment type="caution">
    <text evidence="1">The sequence shown here is derived from an EMBL/GenBank/DDBJ whole genome shotgun (WGS) entry which is preliminary data.</text>
</comment>
<sequence length="32" mass="3056">MPDAVGRQGVGIACYASAGPASGVVDRPGVTP</sequence>
<organism evidence="1 2">
    <name type="scientific">Nonomuraea thailandensis</name>
    <dbReference type="NCBI Taxonomy" id="1188745"/>
    <lineage>
        <taxon>Bacteria</taxon>
        <taxon>Bacillati</taxon>
        <taxon>Actinomycetota</taxon>
        <taxon>Actinomycetes</taxon>
        <taxon>Streptosporangiales</taxon>
        <taxon>Streptosporangiaceae</taxon>
        <taxon>Nonomuraea</taxon>
    </lineage>
</organism>
<dbReference type="EMBL" id="JAMZEB010000002">
    <property type="protein sequence ID" value="MCP2361964.1"/>
    <property type="molecule type" value="Genomic_DNA"/>
</dbReference>